<sequence length="418" mass="45880">MEGMCGRCLRLTLNGRNAVGSRTSLPLRSFSTSRPFLAQGDSGDSGVASSGKPIADAMSRASQAKPRPQARASAPARRPVIRRTQANEENTDEGRPLIRRTADPGAAPGLAIRRTVPPQGRQSGQSGQFLRRTAPQSDSRSGTGQALRRTGGQQGGRPGGQVLQRTRSPTGAAGRTGAPGRGRPQRPQGPKTDKRRRRAKEGEEDEDNSAAVEKTMDDFIAKHVDRPPNPTEPLPYNPAKITLDHLRADWPNTAMTTSGMTESVVQKIEWLARRLPHGYQYPEQIAEHYLKGNLTRFESEEEKQQVLRIAADMSAQTKLESDEGTLHKHETPRFQMVEDPAFTSMADKSSDKGYLVQTGVKGDYGEVEKQRYPFMQNAARMLNNNGSYGPVQMQRVLDRVQSLIPQGRTPAAQQVKKA</sequence>
<gene>
    <name evidence="2" type="ORF">LTR24_007174</name>
</gene>
<feature type="compositionally biased region" description="Low complexity" evidence="1">
    <location>
        <begin position="119"/>
        <end position="128"/>
    </location>
</feature>
<feature type="compositionally biased region" description="Low complexity" evidence="1">
    <location>
        <begin position="64"/>
        <end position="78"/>
    </location>
</feature>
<evidence type="ECO:0000256" key="1">
    <source>
        <dbReference type="SAM" id="MobiDB-lite"/>
    </source>
</evidence>
<dbReference type="EMBL" id="JAVRRG010000103">
    <property type="protein sequence ID" value="KAK5086024.1"/>
    <property type="molecule type" value="Genomic_DNA"/>
</dbReference>
<feature type="compositionally biased region" description="Low complexity" evidence="1">
    <location>
        <begin position="40"/>
        <end position="51"/>
    </location>
</feature>
<feature type="compositionally biased region" description="Low complexity" evidence="1">
    <location>
        <begin position="160"/>
        <end position="190"/>
    </location>
</feature>
<keyword evidence="3" id="KW-1185">Reference proteome</keyword>
<accession>A0ABR0K458</accession>
<evidence type="ECO:0000313" key="2">
    <source>
        <dbReference type="EMBL" id="KAK5086024.1"/>
    </source>
</evidence>
<feature type="compositionally biased region" description="Basic and acidic residues" evidence="1">
    <location>
        <begin position="92"/>
        <end position="102"/>
    </location>
</feature>
<feature type="region of interest" description="Disordered" evidence="1">
    <location>
        <begin position="33"/>
        <end position="212"/>
    </location>
</feature>
<name>A0ABR0K458_9EURO</name>
<proteinExistence type="predicted"/>
<protein>
    <submittedName>
        <fullName evidence="2">Uncharacterized protein</fullName>
    </submittedName>
</protein>
<feature type="compositionally biased region" description="Low complexity" evidence="1">
    <location>
        <begin position="142"/>
        <end position="151"/>
    </location>
</feature>
<organism evidence="2 3">
    <name type="scientific">Lithohypha guttulata</name>
    <dbReference type="NCBI Taxonomy" id="1690604"/>
    <lineage>
        <taxon>Eukaryota</taxon>
        <taxon>Fungi</taxon>
        <taxon>Dikarya</taxon>
        <taxon>Ascomycota</taxon>
        <taxon>Pezizomycotina</taxon>
        <taxon>Eurotiomycetes</taxon>
        <taxon>Chaetothyriomycetidae</taxon>
        <taxon>Chaetothyriales</taxon>
        <taxon>Trichomeriaceae</taxon>
        <taxon>Lithohypha</taxon>
    </lineage>
</organism>
<reference evidence="2 3" key="1">
    <citation type="submission" date="2023-08" db="EMBL/GenBank/DDBJ databases">
        <title>Black Yeasts Isolated from many extreme environments.</title>
        <authorList>
            <person name="Coleine C."/>
            <person name="Stajich J.E."/>
            <person name="Selbmann L."/>
        </authorList>
    </citation>
    <scope>NUCLEOTIDE SEQUENCE [LARGE SCALE GENOMIC DNA]</scope>
    <source>
        <strain evidence="2 3">CCFEE 5885</strain>
    </source>
</reference>
<evidence type="ECO:0000313" key="3">
    <source>
        <dbReference type="Proteomes" id="UP001345013"/>
    </source>
</evidence>
<comment type="caution">
    <text evidence="2">The sequence shown here is derived from an EMBL/GenBank/DDBJ whole genome shotgun (WGS) entry which is preliminary data.</text>
</comment>
<dbReference type="Proteomes" id="UP001345013">
    <property type="component" value="Unassembled WGS sequence"/>
</dbReference>